<dbReference type="InterPro" id="IPR033985">
    <property type="entry name" value="SusD-like_N"/>
</dbReference>
<dbReference type="EMBL" id="CP009976">
    <property type="protein sequence ID" value="AIZ43552.1"/>
    <property type="molecule type" value="Genomic_DNA"/>
</dbReference>
<evidence type="ECO:0000256" key="6">
    <source>
        <dbReference type="SAM" id="SignalP"/>
    </source>
</evidence>
<feature type="domain" description="RagB/SusD" evidence="7">
    <location>
        <begin position="315"/>
        <end position="576"/>
    </location>
</feature>
<gene>
    <name evidence="9" type="ORF">M666_19555</name>
</gene>
<feature type="chain" id="PRO_5043986629" evidence="6">
    <location>
        <begin position="21"/>
        <end position="576"/>
    </location>
</feature>
<dbReference type="PROSITE" id="PS51257">
    <property type="entry name" value="PROKAR_LIPOPROTEIN"/>
    <property type="match status" value="1"/>
</dbReference>
<evidence type="ECO:0000313" key="9">
    <source>
        <dbReference type="EMBL" id="AIZ43552.1"/>
    </source>
</evidence>
<evidence type="ECO:0000256" key="5">
    <source>
        <dbReference type="ARBA" id="ARBA00023237"/>
    </source>
</evidence>
<dbReference type="GeneID" id="78062903"/>
<dbReference type="KEGG" id="cbat:M666_19555"/>
<dbReference type="SUPFAM" id="SSF48452">
    <property type="entry name" value="TPR-like"/>
    <property type="match status" value="1"/>
</dbReference>
<dbReference type="Pfam" id="PF07980">
    <property type="entry name" value="SusD_RagB"/>
    <property type="match status" value="1"/>
</dbReference>
<keyword evidence="4" id="KW-0472">Membrane</keyword>
<proteinExistence type="inferred from homology"/>
<keyword evidence="3 6" id="KW-0732">Signal</keyword>
<dbReference type="Proteomes" id="UP000030786">
    <property type="component" value="Chromosome"/>
</dbReference>
<evidence type="ECO:0000256" key="1">
    <source>
        <dbReference type="ARBA" id="ARBA00004442"/>
    </source>
</evidence>
<dbReference type="Pfam" id="PF14322">
    <property type="entry name" value="SusD-like_3"/>
    <property type="match status" value="1"/>
</dbReference>
<evidence type="ECO:0000259" key="7">
    <source>
        <dbReference type="Pfam" id="PF07980"/>
    </source>
</evidence>
<comment type="subcellular location">
    <subcellularLocation>
        <location evidence="1">Cell outer membrane</location>
    </subcellularLocation>
</comment>
<name>A0AAU8RL92_9FLAO</name>
<dbReference type="RefSeq" id="WP_029445530.1">
    <property type="nucleotide sequence ID" value="NZ_CP009976.1"/>
</dbReference>
<evidence type="ECO:0000256" key="4">
    <source>
        <dbReference type="ARBA" id="ARBA00023136"/>
    </source>
</evidence>
<keyword evidence="5" id="KW-0998">Cell outer membrane</keyword>
<comment type="similarity">
    <text evidence="2">Belongs to the SusD family.</text>
</comment>
<evidence type="ECO:0000259" key="8">
    <source>
        <dbReference type="Pfam" id="PF14322"/>
    </source>
</evidence>
<evidence type="ECO:0000256" key="2">
    <source>
        <dbReference type="ARBA" id="ARBA00006275"/>
    </source>
</evidence>
<reference evidence="9 10" key="1">
    <citation type="journal article" date="2014" name="Environ. Microbiol.">
        <title>Contrasting genomic patterns and infection strategies of two co-existing Bacteroidetes podovirus genera.</title>
        <authorList>
            <person name="Holmfeldt K."/>
            <person name="Howard-Varona C."/>
            <person name="Solonenko N."/>
            <person name="Sullivan M.B."/>
        </authorList>
    </citation>
    <scope>NUCLEOTIDE SEQUENCE [LARGE SCALE GENOMIC DNA]</scope>
    <source>
        <strain evidence="9 10">18</strain>
    </source>
</reference>
<organism evidence="9 10">
    <name type="scientific">Cellulophaga baltica 18</name>
    <dbReference type="NCBI Taxonomy" id="1348584"/>
    <lineage>
        <taxon>Bacteria</taxon>
        <taxon>Pseudomonadati</taxon>
        <taxon>Bacteroidota</taxon>
        <taxon>Flavobacteriia</taxon>
        <taxon>Flavobacteriales</taxon>
        <taxon>Flavobacteriaceae</taxon>
        <taxon>Cellulophaga</taxon>
    </lineage>
</organism>
<feature type="signal peptide" evidence="6">
    <location>
        <begin position="1"/>
        <end position="20"/>
    </location>
</feature>
<protein>
    <submittedName>
        <fullName evidence="9">Carbohydrate-binding protein SusD</fullName>
    </submittedName>
</protein>
<dbReference type="InterPro" id="IPR012944">
    <property type="entry name" value="SusD_RagB_dom"/>
</dbReference>
<sequence length="576" mass="65089">MKKLKFIYLFVAFSMFTTLSCEDILDVEASDAFAEDLIYSDPVQVERLVYTVYNSTESWGINKAQWWSRRFNIEAGSFEAKFNFKNLDLFRLRAGWTDSNAGILNEKWRNYWDYIRLANEFLDRIDESEAMQKDPEHVAVLKAEMRFLRANAYTKLLKYYGGVPILENALGLDDNFQLVRNSYEECVTFIVNELDEAAAVLPESRPDAEFGRATKLAALAVKSRTLLYAASKLHDPSTAPNGPLYDYAKASKWQDAADAAKVVIDMVGARDLIAVSNATDYQNLFLAPNEDILFARPFSAAYYDFGTDVNTLWDQTQSPSGYGGWGLSSPTHNFALQFNMANGTRTDATGSIYDPANPNANREMRYYADLNYQGAQFRGRTVDYALADTPSATTPDGPDSPNGIVEGIGVNQEHSSKTGYNIRKFQDESLTAPTDIAAQRPFILYRLAEIYLNYAEAQAELGNEDSARIFVNKISTRALQPAITATGEELKEAIKRERRIELAFEGHNFFDERRWMNEEHLGFPIKGLTWTKAPDGTLSNTEYTVVTRPWFQKHYYLPIPATEVEKAPSLLQNSGY</sequence>
<feature type="domain" description="SusD-like N-terminal" evidence="8">
    <location>
        <begin position="75"/>
        <end position="226"/>
    </location>
</feature>
<evidence type="ECO:0000313" key="10">
    <source>
        <dbReference type="Proteomes" id="UP000030786"/>
    </source>
</evidence>
<dbReference type="InterPro" id="IPR011990">
    <property type="entry name" value="TPR-like_helical_dom_sf"/>
</dbReference>
<dbReference type="GO" id="GO:0009279">
    <property type="term" value="C:cell outer membrane"/>
    <property type="evidence" value="ECO:0007669"/>
    <property type="project" value="UniProtKB-SubCell"/>
</dbReference>
<dbReference type="Gene3D" id="1.25.40.390">
    <property type="match status" value="1"/>
</dbReference>
<dbReference type="AlphaFoldDB" id="A0AAU8RL92"/>
<evidence type="ECO:0000256" key="3">
    <source>
        <dbReference type="ARBA" id="ARBA00022729"/>
    </source>
</evidence>
<accession>A0AAU8RL92</accession>